<sequence length="789" mass="82083">MRALLPLFLISAAAVGVEIALTRIFAVGSWSEYGYWVISIAMTGFAVSGVVMVLGRARFRDWAGWMLPALPLAMLVAGALGWVGVAANPFNPLELQNPATAGPQLWNILGYYGALFPFFFLAGLAVSLNFVVHAGQVGRVYGYDLLGAGAGAALALGLLCGLHPFWMIPALLPLLALAAGLSGRGGWRWAAVAVLIGGEAAALLLAAPKISEYKAIYAPLHVPDGQQRAEILAPGGVYQLLDNFTERLDTDVSNNAGMMGLPAPPRGYGLYRDGARIATLPMGPPESAHAPAALDAAPYALLTAPRVLVLGGEGGFRAAEALALGAAAVTVIEPEPVLRAALADGLGPSPAPPADPRVTLSDQHPLAPAEGYDLIDISGDFLAAREQNRHAYTAEAIAAWLARLPPGGMISIPVTIRELPAYALRLAATAVAALREAGVAEPGAHLAVLRSAWNLRLLIARDPIPPEAVARLADFAETRSFDLSYAPGFTAPSVWNDVPAVSLESEMVQSGGEAVDSVAQDIRALLEGTAAPSAFDRSPITADRPWLSPIVRFAALPLALARIEVLPQSEIGLLVNAAVLAQAAVLALIVMLLPLVARGALRVPARIMGRALVYFPALGLGFLMIEIVAIEQAALLLGDRTAGFSLVLTTMLVFSGAGAMLAGRVARPDRALGFAVLAVVLCCALGVAGLHAGVLAGLGLSWWARAGLVVVALAPLSFALGLPFPLGLDRFQRESPAMLPWAWSLNGAFSVLATPLATLLGHGFGLVPVLVAGMICYFLAGILWPRSPA</sequence>
<proteinExistence type="predicted"/>
<feature type="transmembrane region" description="Helical" evidence="1">
    <location>
        <begin position="607"/>
        <end position="630"/>
    </location>
</feature>
<feature type="transmembrane region" description="Helical" evidence="1">
    <location>
        <begin position="674"/>
        <end position="696"/>
    </location>
</feature>
<comment type="caution">
    <text evidence="2">The sequence shown here is derived from an EMBL/GenBank/DDBJ whole genome shotgun (WGS) entry which is preliminary data.</text>
</comment>
<feature type="transmembrane region" description="Helical" evidence="1">
    <location>
        <begin position="642"/>
        <end position="662"/>
    </location>
</feature>
<reference evidence="2 3" key="1">
    <citation type="submission" date="2018-06" db="EMBL/GenBank/DDBJ databases">
        <title>Genomic Encyclopedia of Archaeal and Bacterial Type Strains, Phase II (KMG-II): from individual species to whole genera.</title>
        <authorList>
            <person name="Goeker M."/>
        </authorList>
    </citation>
    <scope>NUCLEOTIDE SEQUENCE [LARGE SCALE GENOMIC DNA]</scope>
    <source>
        <strain evidence="2 3">DSM 24525</strain>
    </source>
</reference>
<evidence type="ECO:0008006" key="4">
    <source>
        <dbReference type="Google" id="ProtNLM"/>
    </source>
</evidence>
<dbReference type="RefSeq" id="WP_158537332.1">
    <property type="nucleotide sequence ID" value="NZ_QKYU01000031.1"/>
</dbReference>
<feature type="transmembrane region" description="Helical" evidence="1">
    <location>
        <begin position="763"/>
        <end position="784"/>
    </location>
</feature>
<feature type="transmembrane region" description="Helical" evidence="1">
    <location>
        <begin position="738"/>
        <end position="757"/>
    </location>
</feature>
<protein>
    <recommendedName>
        <fullName evidence="4">Spermidine synthase</fullName>
    </recommendedName>
</protein>
<dbReference type="EMBL" id="QKYU01000031">
    <property type="protein sequence ID" value="PZW39010.1"/>
    <property type="molecule type" value="Genomic_DNA"/>
</dbReference>
<dbReference type="SUPFAM" id="SSF53335">
    <property type="entry name" value="S-adenosyl-L-methionine-dependent methyltransferases"/>
    <property type="match status" value="1"/>
</dbReference>
<dbReference type="InterPro" id="IPR029063">
    <property type="entry name" value="SAM-dependent_MTases_sf"/>
</dbReference>
<feature type="transmembrane region" description="Helical" evidence="1">
    <location>
        <begin position="62"/>
        <end position="85"/>
    </location>
</feature>
<dbReference type="AlphaFoldDB" id="A0A2W7JU80"/>
<accession>A0A2W7JU80</accession>
<name>A0A2W7JU80_9PROT</name>
<dbReference type="Gene3D" id="3.40.50.150">
    <property type="entry name" value="Vaccinia Virus protein VP39"/>
    <property type="match status" value="1"/>
</dbReference>
<keyword evidence="1" id="KW-0472">Membrane</keyword>
<feature type="transmembrane region" description="Helical" evidence="1">
    <location>
        <begin position="702"/>
        <end position="726"/>
    </location>
</feature>
<feature type="transmembrane region" description="Helical" evidence="1">
    <location>
        <begin position="571"/>
        <end position="595"/>
    </location>
</feature>
<dbReference type="Proteomes" id="UP000249688">
    <property type="component" value="Unassembled WGS sequence"/>
</dbReference>
<feature type="transmembrane region" description="Helical" evidence="1">
    <location>
        <begin position="36"/>
        <end position="55"/>
    </location>
</feature>
<evidence type="ECO:0000313" key="3">
    <source>
        <dbReference type="Proteomes" id="UP000249688"/>
    </source>
</evidence>
<keyword evidence="1" id="KW-1133">Transmembrane helix</keyword>
<dbReference type="OrthoDB" id="7282445at2"/>
<keyword evidence="3" id="KW-1185">Reference proteome</keyword>
<organism evidence="2 3">
    <name type="scientific">Humitalea rosea</name>
    <dbReference type="NCBI Taxonomy" id="990373"/>
    <lineage>
        <taxon>Bacteria</taxon>
        <taxon>Pseudomonadati</taxon>
        <taxon>Pseudomonadota</taxon>
        <taxon>Alphaproteobacteria</taxon>
        <taxon>Acetobacterales</taxon>
        <taxon>Roseomonadaceae</taxon>
        <taxon>Humitalea</taxon>
    </lineage>
</organism>
<feature type="transmembrane region" description="Helical" evidence="1">
    <location>
        <begin position="105"/>
        <end position="131"/>
    </location>
</feature>
<evidence type="ECO:0000313" key="2">
    <source>
        <dbReference type="EMBL" id="PZW39010.1"/>
    </source>
</evidence>
<evidence type="ECO:0000256" key="1">
    <source>
        <dbReference type="SAM" id="Phobius"/>
    </source>
</evidence>
<gene>
    <name evidence="2" type="ORF">C8P66_13143</name>
</gene>
<keyword evidence="1" id="KW-0812">Transmembrane</keyword>
<feature type="transmembrane region" description="Helical" evidence="1">
    <location>
        <begin position="143"/>
        <end position="166"/>
    </location>
</feature>